<dbReference type="EC" id="2.1.1.163" evidence="6"/>
<dbReference type="InterPro" id="IPR029063">
    <property type="entry name" value="SAM-dependent_MTases_sf"/>
</dbReference>
<evidence type="ECO:0000256" key="3">
    <source>
        <dbReference type="ARBA" id="ARBA00022679"/>
    </source>
</evidence>
<comment type="pathway">
    <text evidence="6">Quinol/quinone metabolism; menaquinone biosynthesis; menaquinol from 1,4-dihydroxy-2-naphthoate: step 2/2.</text>
</comment>
<dbReference type="PANTHER" id="PTHR43591">
    <property type="entry name" value="METHYLTRANSFERASE"/>
    <property type="match status" value="1"/>
</dbReference>
<keyword evidence="5 6" id="KW-0949">S-adenosyl-L-methionine</keyword>
<dbReference type="InterPro" id="IPR023576">
    <property type="entry name" value="UbiE/COQ5_MeTrFase_CS"/>
</dbReference>
<dbReference type="PROSITE" id="PS01183">
    <property type="entry name" value="UBIE_1"/>
    <property type="match status" value="1"/>
</dbReference>
<keyword evidence="1 6" id="KW-0474">Menaquinone biosynthesis</keyword>
<dbReference type="InterPro" id="IPR004033">
    <property type="entry name" value="UbiE/COQ5_MeTrFase"/>
</dbReference>
<dbReference type="CDD" id="cd02440">
    <property type="entry name" value="AdoMet_MTases"/>
    <property type="match status" value="1"/>
</dbReference>
<dbReference type="Proteomes" id="UP000262379">
    <property type="component" value="Unassembled WGS sequence"/>
</dbReference>
<keyword evidence="4 6" id="KW-0831">Ubiquinone biosynthesis</keyword>
<evidence type="ECO:0000256" key="7">
    <source>
        <dbReference type="SAM" id="MobiDB-lite"/>
    </source>
</evidence>
<dbReference type="PROSITE" id="PS51608">
    <property type="entry name" value="SAM_MT_UBIE"/>
    <property type="match status" value="1"/>
</dbReference>
<comment type="similarity">
    <text evidence="6">Belongs to the class I-like SAM-binding methyltransferase superfamily. MenG/UbiE family.</text>
</comment>
<reference evidence="9" key="1">
    <citation type="submission" date="2018-08" db="EMBL/GenBank/DDBJ databases">
        <authorList>
            <person name="Im W.T."/>
        </authorList>
    </citation>
    <scope>NUCLEOTIDE SEQUENCE [LARGE SCALE GENOMIC DNA]</scope>
    <source>
        <strain evidence="9">LA-28</strain>
    </source>
</reference>
<evidence type="ECO:0000313" key="9">
    <source>
        <dbReference type="Proteomes" id="UP000262379"/>
    </source>
</evidence>
<evidence type="ECO:0000256" key="6">
    <source>
        <dbReference type="HAMAP-Rule" id="MF_01813"/>
    </source>
</evidence>
<dbReference type="GO" id="GO:0009060">
    <property type="term" value="P:aerobic respiration"/>
    <property type="evidence" value="ECO:0007669"/>
    <property type="project" value="UniProtKB-UniRule"/>
</dbReference>
<dbReference type="PROSITE" id="PS01184">
    <property type="entry name" value="UBIE_2"/>
    <property type="match status" value="1"/>
</dbReference>
<comment type="caution">
    <text evidence="6">Lacks conserved residue(s) required for the propagation of feature annotation.</text>
</comment>
<comment type="function">
    <text evidence="6">Methyltransferase required for the conversion of demethylmenaquinol (DMKH2) to menaquinol (MKH2) and the conversion of 2-polyprenyl-6-methoxy-1,4-benzoquinol (DDMQH2) to 2-polyprenyl-3-methyl-6-methoxy-1,4-benzoquinol (DMQH2).</text>
</comment>
<dbReference type="EC" id="2.1.1.201" evidence="6"/>
<evidence type="ECO:0000256" key="2">
    <source>
        <dbReference type="ARBA" id="ARBA00022603"/>
    </source>
</evidence>
<comment type="catalytic activity">
    <reaction evidence="6">
        <text>a 2-demethylmenaquinol + S-adenosyl-L-methionine = a menaquinol + S-adenosyl-L-homocysteine + H(+)</text>
        <dbReference type="Rhea" id="RHEA:42640"/>
        <dbReference type="Rhea" id="RHEA-COMP:9539"/>
        <dbReference type="Rhea" id="RHEA-COMP:9563"/>
        <dbReference type="ChEBI" id="CHEBI:15378"/>
        <dbReference type="ChEBI" id="CHEBI:18151"/>
        <dbReference type="ChEBI" id="CHEBI:55437"/>
        <dbReference type="ChEBI" id="CHEBI:57856"/>
        <dbReference type="ChEBI" id="CHEBI:59789"/>
        <dbReference type="EC" id="2.1.1.163"/>
    </reaction>
</comment>
<dbReference type="GO" id="GO:0009234">
    <property type="term" value="P:menaquinone biosynthetic process"/>
    <property type="evidence" value="ECO:0007669"/>
    <property type="project" value="UniProtKB-UniRule"/>
</dbReference>
<dbReference type="GO" id="GO:0043770">
    <property type="term" value="F:demethylmenaquinone methyltransferase activity"/>
    <property type="evidence" value="ECO:0007669"/>
    <property type="project" value="UniProtKB-UniRule"/>
</dbReference>
<dbReference type="UniPathway" id="UPA00079">
    <property type="reaction ID" value="UER00169"/>
</dbReference>
<feature type="binding site" evidence="6">
    <location>
        <position position="81"/>
    </location>
    <ligand>
        <name>S-adenosyl-L-methionine</name>
        <dbReference type="ChEBI" id="CHEBI:59789"/>
    </ligand>
</feature>
<dbReference type="RefSeq" id="WP_116622296.1">
    <property type="nucleotide sequence ID" value="NZ_QURN01000001.1"/>
</dbReference>
<dbReference type="NCBIfam" id="NF001244">
    <property type="entry name" value="PRK00216.1-5"/>
    <property type="match status" value="1"/>
</dbReference>
<evidence type="ECO:0000256" key="5">
    <source>
        <dbReference type="ARBA" id="ARBA00022691"/>
    </source>
</evidence>
<dbReference type="Gene3D" id="3.40.50.150">
    <property type="entry name" value="Vaccinia Virus protein VP39"/>
    <property type="match status" value="1"/>
</dbReference>
<dbReference type="Pfam" id="PF01209">
    <property type="entry name" value="Ubie_methyltran"/>
    <property type="match status" value="1"/>
</dbReference>
<sequence length="258" mass="28656">MTDQRTTASGGMETSFGFRNVEPGEKQPLVNEVFHRVAKRYDLMNDLMSAGLHRLWKDAMVAWLNPRPNPIWRSLDVAGGTGDIAFRIVEASRRQAHATVLDINGSMLEVGKARAAKKGLSANVDFVEASAEELPFDDGTFDAYTIAFGIRNVPDINLALREAHRVLKPGGRFLCLEFSEVDMPLLDKAYEAWSFKAIPEIGKVVTGDRDSYAYLVESIRKFPNQPNFAAMIGRAGFERVTFRNYSGGIAALHSGWKL</sequence>
<dbReference type="NCBIfam" id="NF001242">
    <property type="entry name" value="PRK00216.1-3"/>
    <property type="match status" value="1"/>
</dbReference>
<evidence type="ECO:0000313" key="8">
    <source>
        <dbReference type="EMBL" id="RFC69674.1"/>
    </source>
</evidence>
<dbReference type="UniPathway" id="UPA00232"/>
<accession>A0A371XKU7</accession>
<gene>
    <name evidence="6 8" type="primary">ubiE</name>
    <name evidence="8" type="ORF">DY251_01720</name>
</gene>
<keyword evidence="2 6" id="KW-0489">Methyltransferase</keyword>
<dbReference type="PANTHER" id="PTHR43591:SF24">
    <property type="entry name" value="2-METHOXY-6-POLYPRENYL-1,4-BENZOQUINOL METHYLASE, MITOCHONDRIAL"/>
    <property type="match status" value="1"/>
</dbReference>
<comment type="pathway">
    <text evidence="6">Cofactor biosynthesis; ubiquinone biosynthesis.</text>
</comment>
<dbReference type="NCBIfam" id="TIGR01934">
    <property type="entry name" value="MenG_MenH_UbiE"/>
    <property type="match status" value="1"/>
</dbReference>
<dbReference type="SUPFAM" id="SSF53335">
    <property type="entry name" value="S-adenosyl-L-methionine-dependent methyltransferases"/>
    <property type="match status" value="1"/>
</dbReference>
<comment type="catalytic activity">
    <reaction evidence="6">
        <text>a 2-methoxy-6-(all-trans-polyprenyl)benzene-1,4-diol + S-adenosyl-L-methionine = a 5-methoxy-2-methyl-3-(all-trans-polyprenyl)benzene-1,4-diol + S-adenosyl-L-homocysteine + H(+)</text>
        <dbReference type="Rhea" id="RHEA:28286"/>
        <dbReference type="Rhea" id="RHEA-COMP:10858"/>
        <dbReference type="Rhea" id="RHEA-COMP:10859"/>
        <dbReference type="ChEBI" id="CHEBI:15378"/>
        <dbReference type="ChEBI" id="CHEBI:57856"/>
        <dbReference type="ChEBI" id="CHEBI:59789"/>
        <dbReference type="ChEBI" id="CHEBI:84166"/>
        <dbReference type="ChEBI" id="CHEBI:84167"/>
        <dbReference type="EC" id="2.1.1.201"/>
    </reaction>
</comment>
<dbReference type="HAMAP" id="MF_01813">
    <property type="entry name" value="MenG_UbiE_methyltr"/>
    <property type="match status" value="1"/>
</dbReference>
<feature type="binding site" evidence="6">
    <location>
        <position position="102"/>
    </location>
    <ligand>
        <name>S-adenosyl-L-methionine</name>
        <dbReference type="ChEBI" id="CHEBI:59789"/>
    </ligand>
</feature>
<dbReference type="AlphaFoldDB" id="A0A371XKU7"/>
<comment type="caution">
    <text evidence="8">The sequence shown here is derived from an EMBL/GenBank/DDBJ whole genome shotgun (WGS) entry which is preliminary data.</text>
</comment>
<organism evidence="8 9">
    <name type="scientific">Mesorhizobium denitrificans</name>
    <dbReference type="NCBI Taxonomy" id="2294114"/>
    <lineage>
        <taxon>Bacteria</taxon>
        <taxon>Pseudomonadati</taxon>
        <taxon>Pseudomonadota</taxon>
        <taxon>Alphaproteobacteria</taxon>
        <taxon>Hyphomicrobiales</taxon>
        <taxon>Phyllobacteriaceae</taxon>
        <taxon>Mesorhizobium</taxon>
    </lineage>
</organism>
<keyword evidence="9" id="KW-1185">Reference proteome</keyword>
<evidence type="ECO:0000256" key="1">
    <source>
        <dbReference type="ARBA" id="ARBA00022428"/>
    </source>
</evidence>
<dbReference type="GO" id="GO:0008425">
    <property type="term" value="F:2-methoxy-6-polyprenyl-1,4-benzoquinol methyltransferase activity"/>
    <property type="evidence" value="ECO:0007669"/>
    <property type="project" value="UniProtKB-UniRule"/>
</dbReference>
<feature type="region of interest" description="Disordered" evidence="7">
    <location>
        <begin position="1"/>
        <end position="21"/>
    </location>
</feature>
<name>A0A371XKU7_9HYPH</name>
<evidence type="ECO:0000256" key="4">
    <source>
        <dbReference type="ARBA" id="ARBA00022688"/>
    </source>
</evidence>
<dbReference type="GO" id="GO:0032259">
    <property type="term" value="P:methylation"/>
    <property type="evidence" value="ECO:0007669"/>
    <property type="project" value="UniProtKB-KW"/>
</dbReference>
<keyword evidence="3 6" id="KW-0808">Transferase</keyword>
<protein>
    <recommendedName>
        <fullName evidence="6">Ubiquinone/menaquinone biosynthesis C-methyltransferase UbiE</fullName>
        <ecNumber evidence="6">2.1.1.163</ecNumber>
        <ecNumber evidence="6">2.1.1.201</ecNumber>
    </recommendedName>
    <alternativeName>
        <fullName evidence="6">2-methoxy-6-polyprenyl-1,4-benzoquinol methylase</fullName>
    </alternativeName>
    <alternativeName>
        <fullName evidence="6">Demethylmenaquinone methyltransferase</fullName>
    </alternativeName>
</protein>
<proteinExistence type="inferred from homology"/>
<dbReference type="EMBL" id="QURN01000001">
    <property type="protein sequence ID" value="RFC69674.1"/>
    <property type="molecule type" value="Genomic_DNA"/>
</dbReference>